<dbReference type="SMART" id="SM00267">
    <property type="entry name" value="GGDEF"/>
    <property type="match status" value="1"/>
</dbReference>
<dbReference type="CDD" id="cd00130">
    <property type="entry name" value="PAS"/>
    <property type="match status" value="1"/>
</dbReference>
<feature type="domain" description="PAC" evidence="6">
    <location>
        <begin position="338"/>
        <end position="392"/>
    </location>
</feature>
<dbReference type="InterPro" id="IPR052155">
    <property type="entry name" value="Biofilm_reg_signaling"/>
</dbReference>
<evidence type="ECO:0000256" key="3">
    <source>
        <dbReference type="ARBA" id="ARBA00022636"/>
    </source>
</evidence>
<gene>
    <name evidence="9" type="ORF">K05K4_00820</name>
</gene>
<evidence type="ECO:0000256" key="1">
    <source>
        <dbReference type="ARBA" id="ARBA00001946"/>
    </source>
</evidence>
<dbReference type="InterPro" id="IPR043128">
    <property type="entry name" value="Rev_trsase/Diguanyl_cyclase"/>
</dbReference>
<dbReference type="PANTHER" id="PTHR44757:SF2">
    <property type="entry name" value="BIOFILM ARCHITECTURE MAINTENANCE PROTEIN MBAA"/>
    <property type="match status" value="1"/>
</dbReference>
<evidence type="ECO:0000259" key="6">
    <source>
        <dbReference type="PROSITE" id="PS50113"/>
    </source>
</evidence>
<dbReference type="RefSeq" id="WP_086046427.1">
    <property type="nucleotide sequence ID" value="NZ_CP017889.1"/>
</dbReference>
<evidence type="ECO:0000256" key="2">
    <source>
        <dbReference type="ARBA" id="ARBA00012282"/>
    </source>
</evidence>
<evidence type="ECO:0000256" key="4">
    <source>
        <dbReference type="ARBA" id="ARBA00051114"/>
    </source>
</evidence>
<dbReference type="GO" id="GO:0071732">
    <property type="term" value="P:cellular response to nitric oxide"/>
    <property type="evidence" value="ECO:0007669"/>
    <property type="project" value="UniProtKB-ARBA"/>
</dbReference>
<evidence type="ECO:0000313" key="9">
    <source>
        <dbReference type="EMBL" id="ARP16978.1"/>
    </source>
</evidence>
<reference evidence="9" key="1">
    <citation type="submission" date="2016-10" db="EMBL/GenBank/DDBJ databases">
        <title>The High Quality Genome of Vibrio alginolyticus K01M1.</title>
        <authorList>
            <person name="Wendling C."/>
            <person name="Chibani C.M."/>
            <person name="Hertel R."/>
            <person name="Sproer C."/>
            <person name="Bunk B."/>
            <person name="Overmann J."/>
            <person name="Roth O."/>
            <person name="Liesegang H."/>
        </authorList>
    </citation>
    <scope>NUCLEOTIDE SEQUENCE</scope>
    <source>
        <strain evidence="9">K05K4</strain>
    </source>
</reference>
<dbReference type="PANTHER" id="PTHR44757">
    <property type="entry name" value="DIGUANYLATE CYCLASE DGCP"/>
    <property type="match status" value="1"/>
</dbReference>
<evidence type="ECO:0000259" key="8">
    <source>
        <dbReference type="PROSITE" id="PS50887"/>
    </source>
</evidence>
<dbReference type="AlphaFoldDB" id="A0A1W6TMB0"/>
<dbReference type="InterPro" id="IPR035965">
    <property type="entry name" value="PAS-like_dom_sf"/>
</dbReference>
<feature type="domain" description="PAC" evidence="6">
    <location>
        <begin position="218"/>
        <end position="270"/>
    </location>
</feature>
<sequence length="815" mass="91888">MFRFAIPSPLMADWQHVLRQCCDVTQAQGQLYTLSDTQQWLSTEVSTSTQNHRAIVDVITQVVDHFTPTDFTVSHTPFEEQTLSIGPIWLPNGELLAVLTLTHPNDQSTVVSAWLSAIAGRISFDINLHCQQEQTRHQSAEIKPTPTLQEFIDCLEDHVWIKGMDGLYSMTNRSVENAWQKTNSEIIGKDDFALFSHERAEKFIDADKLVVATGTQNIVEECRQIDENNNPTWLETIKSPVRDHAGNLIGILGMTRNITRRKMVETQLSLASQIFNNSQEGMVITDRNANIIDVNTAFTQITGYRSEEVIGKNPRILRSGHHDQGFYQQLWHQLENKGQWKGEFINRKKDGSIYPQLATISAVMDDKNHLINYICVFEDISVRKAHEEKLQRMAFYDPLTNLPNRTHLLSLLEQHIETGHKSQQTFATLFLDIDHFKHINDSMGHFCGDQLLSKLAIRLQDVLHLNAHVARIGGDEFVIILPDIHSDVSLLETVGDILSVFQQPFDLANHDSLRVSTSIGIALYPRDGQDSETLLKNADTAMYLAKKNGRNGYAFYSPDLTDKSVSHVRIQSALHQAIEKQQLRLEFQPQYNLEQNTIVGVEALLRWQHPEFGLVPPADFIPIAEKTGLIQSIGEWVLQQACLQGNAWLDQGIEFGKIAVNVSALQLQQSNFIQRLSTILDNTGYPAQRLDLEITESFLLIDPQQAIASLNQLRELGIEISLDDFGTGYSSLSYLKGLPINKLKIDRSFVSDVPSNSDSNAIVNAIIAMGKTLSLKVVAEGIETREQADYLFEKGCIYGQGYLFSQPVSAEKLFR</sequence>
<feature type="domain" description="GGDEF" evidence="8">
    <location>
        <begin position="424"/>
        <end position="558"/>
    </location>
</feature>
<evidence type="ECO:0000259" key="7">
    <source>
        <dbReference type="PROSITE" id="PS50883"/>
    </source>
</evidence>
<dbReference type="NCBIfam" id="TIGR00254">
    <property type="entry name" value="GGDEF"/>
    <property type="match status" value="1"/>
</dbReference>
<dbReference type="SUPFAM" id="SSF141868">
    <property type="entry name" value="EAL domain-like"/>
    <property type="match status" value="1"/>
</dbReference>
<dbReference type="FunFam" id="3.30.70.270:FF:000001">
    <property type="entry name" value="Diguanylate cyclase domain protein"/>
    <property type="match status" value="1"/>
</dbReference>
<dbReference type="EC" id="3.1.4.52" evidence="2"/>
<dbReference type="SUPFAM" id="SSF55073">
    <property type="entry name" value="Nucleotide cyclase"/>
    <property type="match status" value="1"/>
</dbReference>
<comment type="catalytic activity">
    <reaction evidence="4">
        <text>3',3'-c-di-GMP + H2O = 5'-phosphoguanylyl(3'-&gt;5')guanosine + H(+)</text>
        <dbReference type="Rhea" id="RHEA:24902"/>
        <dbReference type="ChEBI" id="CHEBI:15377"/>
        <dbReference type="ChEBI" id="CHEBI:15378"/>
        <dbReference type="ChEBI" id="CHEBI:58754"/>
        <dbReference type="ChEBI" id="CHEBI:58805"/>
        <dbReference type="EC" id="3.1.4.52"/>
    </reaction>
    <physiologicalReaction direction="left-to-right" evidence="4">
        <dbReference type="Rhea" id="RHEA:24903"/>
    </physiologicalReaction>
</comment>
<dbReference type="InterPro" id="IPR029787">
    <property type="entry name" value="Nucleotide_cyclase"/>
</dbReference>
<feature type="domain" description="EAL" evidence="7">
    <location>
        <begin position="567"/>
        <end position="815"/>
    </location>
</feature>
<dbReference type="SUPFAM" id="SSF55785">
    <property type="entry name" value="PYP-like sensor domain (PAS domain)"/>
    <property type="match status" value="2"/>
</dbReference>
<protein>
    <recommendedName>
        <fullName evidence="2">cyclic-guanylate-specific phosphodiesterase</fullName>
        <ecNumber evidence="2">3.1.4.52</ecNumber>
    </recommendedName>
</protein>
<dbReference type="SMART" id="SM00052">
    <property type="entry name" value="EAL"/>
    <property type="match status" value="1"/>
</dbReference>
<dbReference type="EMBL" id="CP017902">
    <property type="protein sequence ID" value="ARP16978.1"/>
    <property type="molecule type" value="Genomic_DNA"/>
</dbReference>
<dbReference type="Gene3D" id="3.30.450.20">
    <property type="entry name" value="PAS domain"/>
    <property type="match status" value="2"/>
</dbReference>
<dbReference type="CDD" id="cd01949">
    <property type="entry name" value="GGDEF"/>
    <property type="match status" value="1"/>
</dbReference>
<dbReference type="InterPro" id="IPR001610">
    <property type="entry name" value="PAC"/>
</dbReference>
<dbReference type="Pfam" id="PF08448">
    <property type="entry name" value="PAS_4"/>
    <property type="match status" value="1"/>
</dbReference>
<dbReference type="Pfam" id="PF13426">
    <property type="entry name" value="PAS_9"/>
    <property type="match status" value="1"/>
</dbReference>
<dbReference type="GO" id="GO:0071111">
    <property type="term" value="F:cyclic-guanylate-specific phosphodiesterase activity"/>
    <property type="evidence" value="ECO:0007669"/>
    <property type="project" value="UniProtKB-EC"/>
</dbReference>
<dbReference type="InterPro" id="IPR000014">
    <property type="entry name" value="PAS"/>
</dbReference>
<dbReference type="SMART" id="SM00091">
    <property type="entry name" value="PAS"/>
    <property type="match status" value="2"/>
</dbReference>
<dbReference type="PROSITE" id="PS50113">
    <property type="entry name" value="PAC"/>
    <property type="match status" value="2"/>
</dbReference>
<dbReference type="PROSITE" id="PS50112">
    <property type="entry name" value="PAS"/>
    <property type="match status" value="1"/>
</dbReference>
<comment type="cofactor">
    <cofactor evidence="1">
        <name>Mg(2+)</name>
        <dbReference type="ChEBI" id="CHEBI:18420"/>
    </cofactor>
</comment>
<dbReference type="PROSITE" id="PS50887">
    <property type="entry name" value="GGDEF"/>
    <property type="match status" value="1"/>
</dbReference>
<dbReference type="CDD" id="cd01948">
    <property type="entry name" value="EAL"/>
    <property type="match status" value="1"/>
</dbReference>
<proteinExistence type="predicted"/>
<dbReference type="InterPro" id="IPR000700">
    <property type="entry name" value="PAS-assoc_C"/>
</dbReference>
<dbReference type="Pfam" id="PF00990">
    <property type="entry name" value="GGDEF"/>
    <property type="match status" value="1"/>
</dbReference>
<feature type="domain" description="PAS" evidence="5">
    <location>
        <begin position="267"/>
        <end position="313"/>
    </location>
</feature>
<dbReference type="InterPro" id="IPR013656">
    <property type="entry name" value="PAS_4"/>
</dbReference>
<dbReference type="Gene3D" id="3.30.70.270">
    <property type="match status" value="1"/>
</dbReference>
<accession>A0A1W6TMB0</accession>
<evidence type="ECO:0000259" key="5">
    <source>
        <dbReference type="PROSITE" id="PS50112"/>
    </source>
</evidence>
<dbReference type="InterPro" id="IPR035919">
    <property type="entry name" value="EAL_sf"/>
</dbReference>
<dbReference type="PROSITE" id="PS50883">
    <property type="entry name" value="EAL"/>
    <property type="match status" value="1"/>
</dbReference>
<dbReference type="FunFam" id="3.20.20.450:FF:000001">
    <property type="entry name" value="Cyclic di-GMP phosphodiesterase yahA"/>
    <property type="match status" value="1"/>
</dbReference>
<dbReference type="SMART" id="SM00086">
    <property type="entry name" value="PAC"/>
    <property type="match status" value="2"/>
</dbReference>
<dbReference type="InterPro" id="IPR001633">
    <property type="entry name" value="EAL_dom"/>
</dbReference>
<dbReference type="InterPro" id="IPR000160">
    <property type="entry name" value="GGDEF_dom"/>
</dbReference>
<dbReference type="Pfam" id="PF00563">
    <property type="entry name" value="EAL"/>
    <property type="match status" value="1"/>
</dbReference>
<dbReference type="NCBIfam" id="TIGR00229">
    <property type="entry name" value="sensory_box"/>
    <property type="match status" value="2"/>
</dbReference>
<organism evidence="9">
    <name type="scientific">Vibrio alginolyticus</name>
    <dbReference type="NCBI Taxonomy" id="663"/>
    <lineage>
        <taxon>Bacteria</taxon>
        <taxon>Pseudomonadati</taxon>
        <taxon>Pseudomonadota</taxon>
        <taxon>Gammaproteobacteria</taxon>
        <taxon>Vibrionales</taxon>
        <taxon>Vibrionaceae</taxon>
        <taxon>Vibrio</taxon>
    </lineage>
</organism>
<name>A0A1W6TMB0_VIBAL</name>
<dbReference type="Gene3D" id="3.20.20.450">
    <property type="entry name" value="EAL domain"/>
    <property type="match status" value="1"/>
</dbReference>
<keyword evidence="3" id="KW-0973">c-di-GMP</keyword>